<dbReference type="PROSITE" id="PS00107">
    <property type="entry name" value="PROTEIN_KINASE_ATP"/>
    <property type="match status" value="1"/>
</dbReference>
<dbReference type="InterPro" id="IPR017441">
    <property type="entry name" value="Protein_kinase_ATP_BS"/>
</dbReference>
<proteinExistence type="predicted"/>
<dbReference type="InterPro" id="IPR001611">
    <property type="entry name" value="Leu-rich_rpt"/>
</dbReference>
<evidence type="ECO:0000259" key="22">
    <source>
        <dbReference type="PROSITE" id="PS50011"/>
    </source>
</evidence>
<keyword evidence="5" id="KW-0597">Phosphoprotein</keyword>
<dbReference type="STRING" id="4155.A0A022RXL4"/>
<keyword evidence="10" id="KW-0677">Repeat</keyword>
<evidence type="ECO:0000256" key="8">
    <source>
        <dbReference type="ARBA" id="ARBA00022692"/>
    </source>
</evidence>
<dbReference type="Pfam" id="PF00560">
    <property type="entry name" value="LRR_1"/>
    <property type="match status" value="2"/>
</dbReference>
<evidence type="ECO:0000313" key="24">
    <source>
        <dbReference type="Proteomes" id="UP000030748"/>
    </source>
</evidence>
<dbReference type="InterPro" id="IPR055414">
    <property type="entry name" value="LRR_R13L4/SHOC2-like"/>
</dbReference>
<name>A0A022RXL4_ERYGU</name>
<accession>A0A022RXL4</accession>
<evidence type="ECO:0000256" key="11">
    <source>
        <dbReference type="ARBA" id="ARBA00022741"/>
    </source>
</evidence>
<dbReference type="InterPro" id="IPR003591">
    <property type="entry name" value="Leu-rich_rpt_typical-subtyp"/>
</dbReference>
<evidence type="ECO:0000256" key="4">
    <source>
        <dbReference type="ARBA" id="ARBA00022527"/>
    </source>
</evidence>
<dbReference type="GO" id="GO:0004674">
    <property type="term" value="F:protein serine/threonine kinase activity"/>
    <property type="evidence" value="ECO:0007669"/>
    <property type="project" value="UniProtKB-KW"/>
</dbReference>
<dbReference type="Pfam" id="PF23598">
    <property type="entry name" value="LRR_14"/>
    <property type="match status" value="1"/>
</dbReference>
<keyword evidence="13 20" id="KW-0067">ATP-binding</keyword>
<dbReference type="PROSITE" id="PS00109">
    <property type="entry name" value="PROTEIN_KINASE_TYR"/>
    <property type="match status" value="1"/>
</dbReference>
<dbReference type="InterPro" id="IPR000719">
    <property type="entry name" value="Prot_kinase_dom"/>
</dbReference>
<dbReference type="eggNOG" id="ENOG502QVKB">
    <property type="taxonomic scope" value="Eukaryota"/>
</dbReference>
<dbReference type="PRINTS" id="PR00019">
    <property type="entry name" value="LEURICHRPT"/>
</dbReference>
<comment type="subcellular location">
    <subcellularLocation>
        <location evidence="1">Cell membrane</location>
    </subcellularLocation>
    <subcellularLocation>
        <location evidence="2">Membrane</location>
        <topology evidence="2">Single-pass type I membrane protein</topology>
    </subcellularLocation>
</comment>
<dbReference type="Gene3D" id="3.80.10.10">
    <property type="entry name" value="Ribonuclease Inhibitor"/>
    <property type="match status" value="3"/>
</dbReference>
<dbReference type="InterPro" id="IPR032675">
    <property type="entry name" value="LRR_dom_sf"/>
</dbReference>
<dbReference type="GO" id="GO:0005886">
    <property type="term" value="C:plasma membrane"/>
    <property type="evidence" value="ECO:0000318"/>
    <property type="project" value="GO_Central"/>
</dbReference>
<dbReference type="FunFam" id="3.30.200.20:FF:000309">
    <property type="entry name" value="Leucine-rich repeat receptor protein kinase MSP1"/>
    <property type="match status" value="1"/>
</dbReference>
<evidence type="ECO:0000256" key="16">
    <source>
        <dbReference type="ARBA" id="ARBA00023170"/>
    </source>
</evidence>
<dbReference type="InterPro" id="IPR051716">
    <property type="entry name" value="Plant_RL_S/T_kinase"/>
</dbReference>
<evidence type="ECO:0000256" key="18">
    <source>
        <dbReference type="ARBA" id="ARBA00047899"/>
    </source>
</evidence>
<sequence length="792" mass="87363">LDLLAFHRIARIDLSGMRLIVELPPQIGSLSNLTYLNLSRNLFIVDLPLSFSNLTKLESLDLSHSPIGGAIPYAIGNLTSLVSLGLSNIDLRGNLPLLLTNLTKLESLDISFNYIEGAIPPEIGDLTKLVALDLSHNYRINGSLPFTLGRLTRLKSLHLSGNQLEGILPISLTNLTKLEILNISYNSIGGAIPFGIGNLTSLVSLDLSNNRLQSNLPLSLANLTKLESLDISHNSIGGAIPSGIGNLTSLVSLDLSNNRLQSNLPLSLANLTKLESLDISHNSIGGAIPSGIGNLTSLVSLDLSHNYRINCSLPSTLGRLTRLESLRLSHNQLKGFFEAGIAKLPSIKMIDVSYNQIFEQIPFEFGYYANAHSLNIDLSHNNLYGTIPKSLSNLRNIDLSYNDLEGRIPIGVWYAFPKGSFLGNDRLLLPGDSTTHVLDTSVILPLALFFACLFSAMFIIFIYYYFKGKKTTSVKPDLKHGDIFKIWNYDGTIAYEDIIEATQDFDFTHCIGTGGYGSVYRAQLPTGKIVAVKKLHRFEGENPTFDACFRNEAKVLSEIRHRNIVKLFGFCLHKRCMFLIYEYMEMGSLFCVLRDSNEAVELNWAKRVNIVEGIARALSYMHHDCSPPILHRDISTSNVLLNSKLEASVSDFGTARLLDPDSSNQTLIVGTHGYIAPELAYTMAVTEKCDVYSFGVVALETMFGSHPGDFLASVFMSKLQFPQNLLLKELLDKRLPAPDDEDLKAARDVVRVVRIALTCVSSDPKSRPSMSRVSYSAKFLLDCTNCQLNSMC</sequence>
<evidence type="ECO:0000256" key="19">
    <source>
        <dbReference type="ARBA" id="ARBA00048679"/>
    </source>
</evidence>
<evidence type="ECO:0000256" key="17">
    <source>
        <dbReference type="ARBA" id="ARBA00023180"/>
    </source>
</evidence>
<dbReference type="Gene3D" id="1.10.510.10">
    <property type="entry name" value="Transferase(Phosphotransferase) domain 1"/>
    <property type="match status" value="1"/>
</dbReference>
<comment type="catalytic activity">
    <reaction evidence="19">
        <text>L-seryl-[protein] + ATP = O-phospho-L-seryl-[protein] + ADP + H(+)</text>
        <dbReference type="Rhea" id="RHEA:17989"/>
        <dbReference type="Rhea" id="RHEA-COMP:9863"/>
        <dbReference type="Rhea" id="RHEA-COMP:11604"/>
        <dbReference type="ChEBI" id="CHEBI:15378"/>
        <dbReference type="ChEBI" id="CHEBI:29999"/>
        <dbReference type="ChEBI" id="CHEBI:30616"/>
        <dbReference type="ChEBI" id="CHEBI:83421"/>
        <dbReference type="ChEBI" id="CHEBI:456216"/>
        <dbReference type="EC" id="2.7.11.1"/>
    </reaction>
</comment>
<feature type="binding site" evidence="20">
    <location>
        <position position="534"/>
    </location>
    <ligand>
        <name>ATP</name>
        <dbReference type="ChEBI" id="CHEBI:30616"/>
    </ligand>
</feature>
<dbReference type="EMBL" id="KI630190">
    <property type="protein sequence ID" value="EYU45252.1"/>
    <property type="molecule type" value="Genomic_DNA"/>
</dbReference>
<dbReference type="Proteomes" id="UP000030748">
    <property type="component" value="Unassembled WGS sequence"/>
</dbReference>
<dbReference type="PROSITE" id="PS50011">
    <property type="entry name" value="PROTEIN_KINASE_DOM"/>
    <property type="match status" value="1"/>
</dbReference>
<dbReference type="SMART" id="SM00369">
    <property type="entry name" value="LRR_TYP"/>
    <property type="match status" value="11"/>
</dbReference>
<evidence type="ECO:0000256" key="2">
    <source>
        <dbReference type="ARBA" id="ARBA00004479"/>
    </source>
</evidence>
<dbReference type="GO" id="GO:0006952">
    <property type="term" value="P:defense response"/>
    <property type="evidence" value="ECO:0007669"/>
    <property type="project" value="UniProtKB-ARBA"/>
</dbReference>
<keyword evidence="11 20" id="KW-0547">Nucleotide-binding</keyword>
<organism evidence="23 24">
    <name type="scientific">Erythranthe guttata</name>
    <name type="common">Yellow monkey flower</name>
    <name type="synonym">Mimulus guttatus</name>
    <dbReference type="NCBI Taxonomy" id="4155"/>
    <lineage>
        <taxon>Eukaryota</taxon>
        <taxon>Viridiplantae</taxon>
        <taxon>Streptophyta</taxon>
        <taxon>Embryophyta</taxon>
        <taxon>Tracheophyta</taxon>
        <taxon>Spermatophyta</taxon>
        <taxon>Magnoliopsida</taxon>
        <taxon>eudicotyledons</taxon>
        <taxon>Gunneridae</taxon>
        <taxon>Pentapetalae</taxon>
        <taxon>asterids</taxon>
        <taxon>lamiids</taxon>
        <taxon>Lamiales</taxon>
        <taxon>Phrymaceae</taxon>
        <taxon>Erythranthe</taxon>
    </lineage>
</organism>
<feature type="transmembrane region" description="Helical" evidence="21">
    <location>
        <begin position="442"/>
        <end position="466"/>
    </location>
</feature>
<dbReference type="SUPFAM" id="SSF56112">
    <property type="entry name" value="Protein kinase-like (PK-like)"/>
    <property type="match status" value="1"/>
</dbReference>
<keyword evidence="15 21" id="KW-0472">Membrane</keyword>
<evidence type="ECO:0000256" key="12">
    <source>
        <dbReference type="ARBA" id="ARBA00022777"/>
    </source>
</evidence>
<dbReference type="Gene3D" id="3.30.200.20">
    <property type="entry name" value="Phosphorylase Kinase, domain 1"/>
    <property type="match status" value="1"/>
</dbReference>
<evidence type="ECO:0000256" key="3">
    <source>
        <dbReference type="ARBA" id="ARBA00012513"/>
    </source>
</evidence>
<protein>
    <recommendedName>
        <fullName evidence="3">non-specific serine/threonine protein kinase</fullName>
        <ecNumber evidence="3">2.7.11.1</ecNumber>
    </recommendedName>
</protein>
<feature type="domain" description="Protein kinase" evidence="22">
    <location>
        <begin position="505"/>
        <end position="780"/>
    </location>
</feature>
<dbReference type="EC" id="2.7.11.1" evidence="3"/>
<dbReference type="Pfam" id="PF00069">
    <property type="entry name" value="Pkinase"/>
    <property type="match status" value="1"/>
</dbReference>
<dbReference type="PROSITE" id="PS51450">
    <property type="entry name" value="LRR"/>
    <property type="match status" value="2"/>
</dbReference>
<keyword evidence="14 21" id="KW-1133">Transmembrane helix</keyword>
<keyword evidence="7" id="KW-0808">Transferase</keyword>
<dbReference type="GO" id="GO:0051707">
    <property type="term" value="P:response to other organism"/>
    <property type="evidence" value="ECO:0007669"/>
    <property type="project" value="UniProtKB-ARBA"/>
</dbReference>
<dbReference type="PANTHER" id="PTHR48053">
    <property type="entry name" value="LEUCINE RICH REPEAT FAMILY PROTEIN, EXPRESSED"/>
    <property type="match status" value="1"/>
</dbReference>
<evidence type="ECO:0000256" key="14">
    <source>
        <dbReference type="ARBA" id="ARBA00022989"/>
    </source>
</evidence>
<evidence type="ECO:0000256" key="7">
    <source>
        <dbReference type="ARBA" id="ARBA00022679"/>
    </source>
</evidence>
<evidence type="ECO:0000256" key="13">
    <source>
        <dbReference type="ARBA" id="ARBA00022840"/>
    </source>
</evidence>
<keyword evidence="12" id="KW-0418">Kinase</keyword>
<dbReference type="Pfam" id="PF13855">
    <property type="entry name" value="LRR_8"/>
    <property type="match status" value="1"/>
</dbReference>
<evidence type="ECO:0000256" key="5">
    <source>
        <dbReference type="ARBA" id="ARBA00022553"/>
    </source>
</evidence>
<keyword evidence="24" id="KW-1185">Reference proteome</keyword>
<evidence type="ECO:0000256" key="9">
    <source>
        <dbReference type="ARBA" id="ARBA00022729"/>
    </source>
</evidence>
<reference evidence="23 24" key="1">
    <citation type="journal article" date="2013" name="Proc. Natl. Acad. Sci. U.S.A.">
        <title>Fine-scale variation in meiotic recombination in Mimulus inferred from population shotgun sequencing.</title>
        <authorList>
            <person name="Hellsten U."/>
            <person name="Wright K.M."/>
            <person name="Jenkins J."/>
            <person name="Shu S."/>
            <person name="Yuan Y."/>
            <person name="Wessler S.R."/>
            <person name="Schmutz J."/>
            <person name="Willis J.H."/>
            <person name="Rokhsar D.S."/>
        </authorList>
    </citation>
    <scope>NUCLEOTIDE SEQUENCE [LARGE SCALE GENOMIC DNA]</scope>
    <source>
        <strain evidence="24">cv. DUN x IM62</strain>
    </source>
</reference>
<keyword evidence="6" id="KW-0433">Leucine-rich repeat</keyword>
<dbReference type="SMART" id="SM00365">
    <property type="entry name" value="LRR_SD22"/>
    <property type="match status" value="8"/>
</dbReference>
<feature type="non-terminal residue" evidence="23">
    <location>
        <position position="1"/>
    </location>
</feature>
<dbReference type="GO" id="GO:0038023">
    <property type="term" value="F:signaling receptor activity"/>
    <property type="evidence" value="ECO:0000318"/>
    <property type="project" value="GO_Central"/>
</dbReference>
<evidence type="ECO:0000313" key="23">
    <source>
        <dbReference type="EMBL" id="EYU45252.1"/>
    </source>
</evidence>
<evidence type="ECO:0000256" key="1">
    <source>
        <dbReference type="ARBA" id="ARBA00004236"/>
    </source>
</evidence>
<evidence type="ECO:0000256" key="21">
    <source>
        <dbReference type="SAM" id="Phobius"/>
    </source>
</evidence>
<keyword evidence="9" id="KW-0732">Signal</keyword>
<keyword evidence="17" id="KW-0325">Glycoprotein</keyword>
<keyword evidence="4" id="KW-0723">Serine/threonine-protein kinase</keyword>
<dbReference type="PANTHER" id="PTHR48053:SF126">
    <property type="entry name" value="MDIS1-INTERACTING RECEPTOR LIKE KINASE 2-LIKE ISOFORM X1"/>
    <property type="match status" value="1"/>
</dbReference>
<dbReference type="InterPro" id="IPR008266">
    <property type="entry name" value="Tyr_kinase_AS"/>
</dbReference>
<dbReference type="GO" id="GO:0005524">
    <property type="term" value="F:ATP binding"/>
    <property type="evidence" value="ECO:0007669"/>
    <property type="project" value="UniProtKB-UniRule"/>
</dbReference>
<dbReference type="FunFam" id="3.80.10.10:FF:000095">
    <property type="entry name" value="LRR receptor-like serine/threonine-protein kinase GSO1"/>
    <property type="match status" value="2"/>
</dbReference>
<evidence type="ECO:0000256" key="15">
    <source>
        <dbReference type="ARBA" id="ARBA00023136"/>
    </source>
</evidence>
<gene>
    <name evidence="23" type="ORF">MIMGU_mgv1a025840mg</name>
</gene>
<comment type="catalytic activity">
    <reaction evidence="18">
        <text>L-threonyl-[protein] + ATP = O-phospho-L-threonyl-[protein] + ADP + H(+)</text>
        <dbReference type="Rhea" id="RHEA:46608"/>
        <dbReference type="Rhea" id="RHEA-COMP:11060"/>
        <dbReference type="Rhea" id="RHEA-COMP:11605"/>
        <dbReference type="ChEBI" id="CHEBI:15378"/>
        <dbReference type="ChEBI" id="CHEBI:30013"/>
        <dbReference type="ChEBI" id="CHEBI:30616"/>
        <dbReference type="ChEBI" id="CHEBI:61977"/>
        <dbReference type="ChEBI" id="CHEBI:456216"/>
        <dbReference type="EC" id="2.7.11.1"/>
    </reaction>
</comment>
<dbReference type="InterPro" id="IPR011009">
    <property type="entry name" value="Kinase-like_dom_sf"/>
</dbReference>
<keyword evidence="16" id="KW-0675">Receptor</keyword>
<evidence type="ECO:0000256" key="20">
    <source>
        <dbReference type="PROSITE-ProRule" id="PRU10141"/>
    </source>
</evidence>
<evidence type="ECO:0000256" key="10">
    <source>
        <dbReference type="ARBA" id="ARBA00022737"/>
    </source>
</evidence>
<keyword evidence="8 21" id="KW-0812">Transmembrane</keyword>
<dbReference type="AlphaFoldDB" id="A0A022RXL4"/>
<dbReference type="SUPFAM" id="SSF52058">
    <property type="entry name" value="L domain-like"/>
    <property type="match status" value="2"/>
</dbReference>
<dbReference type="GO" id="GO:0009755">
    <property type="term" value="P:hormone-mediated signaling pathway"/>
    <property type="evidence" value="ECO:0000318"/>
    <property type="project" value="GO_Central"/>
</dbReference>
<evidence type="ECO:0000256" key="6">
    <source>
        <dbReference type="ARBA" id="ARBA00022614"/>
    </source>
</evidence>
<dbReference type="FunFam" id="1.10.510.10:FF:000445">
    <property type="entry name" value="MDIS1-interacting receptor like kinase 2"/>
    <property type="match status" value="1"/>
</dbReference>